<sequence length="309" mass="33986">ATTYPAFAGTVRLVKRWLAAHWLLRSHVTEEAVELLCAHAFVGSGRAKAGQSDESVPASKERGFARVVAFLKDWDWANGVFVPIYEDKDVGAGQEGSRVVVTAGSKAVWTVATDFDKEGHMWTAEGPDNVVANRVKSLAQATWNVLQQGAESGSLDVKALFVHPVDDYDFVVQLDVSALPRYTQNILADPVVWARKGKYANLQRQSAALAAPVPRSGFDPAQMFWDDIKRVHADTLKIFYDPIGGDRFGAIWDPSLKQPRPFRVMNHFSSIPVTKDIEKTKDKDKALVVLNESAVLSEIIRLGSGIVKA</sequence>
<dbReference type="AlphaFoldDB" id="A0A4Y9ZUE7"/>
<dbReference type="Proteomes" id="UP000298061">
    <property type="component" value="Unassembled WGS sequence"/>
</dbReference>
<dbReference type="EMBL" id="SFCI01000999">
    <property type="protein sequence ID" value="TFY77118.1"/>
    <property type="molecule type" value="Genomic_DNA"/>
</dbReference>
<dbReference type="InterPro" id="IPR035371">
    <property type="entry name" value="Nrap_D6"/>
</dbReference>
<proteinExistence type="inferred from homology"/>
<feature type="non-terminal residue" evidence="4">
    <location>
        <position position="1"/>
    </location>
</feature>
<reference evidence="4 5" key="1">
    <citation type="submission" date="2019-02" db="EMBL/GenBank/DDBJ databases">
        <title>Genome sequencing of the rare red list fungi Hericium alpestre (H. flagellum).</title>
        <authorList>
            <person name="Buettner E."/>
            <person name="Kellner H."/>
        </authorList>
    </citation>
    <scope>NUCLEOTIDE SEQUENCE [LARGE SCALE GENOMIC DNA]</scope>
    <source>
        <strain evidence="4 5">DSM 108284</strain>
    </source>
</reference>
<gene>
    <name evidence="4" type="ORF">EWM64_g6897</name>
</gene>
<dbReference type="PANTHER" id="PTHR17972:SF0">
    <property type="entry name" value="NUCLEOLAR PROTEIN 6"/>
    <property type="match status" value="1"/>
</dbReference>
<dbReference type="GO" id="GO:0032040">
    <property type="term" value="C:small-subunit processome"/>
    <property type="evidence" value="ECO:0007669"/>
    <property type="project" value="TreeGrafter"/>
</dbReference>
<keyword evidence="1" id="KW-0694">RNA-binding</keyword>
<dbReference type="GO" id="GO:0034456">
    <property type="term" value="C:UTP-C complex"/>
    <property type="evidence" value="ECO:0007669"/>
    <property type="project" value="TreeGrafter"/>
</dbReference>
<comment type="similarity">
    <text evidence="1">Belongs to the NRAP family.</text>
</comment>
<dbReference type="GO" id="GO:0006409">
    <property type="term" value="P:tRNA export from nucleus"/>
    <property type="evidence" value="ECO:0007669"/>
    <property type="project" value="TreeGrafter"/>
</dbReference>
<keyword evidence="1" id="KW-0687">Ribonucleoprotein</keyword>
<keyword evidence="5" id="KW-1185">Reference proteome</keyword>
<name>A0A4Y9ZUE7_9AGAM</name>
<dbReference type="InterPro" id="IPR035370">
    <property type="entry name" value="Nrap_D5"/>
</dbReference>
<keyword evidence="1" id="KW-0698">rRNA processing</keyword>
<dbReference type="Gene3D" id="3.30.70.3030">
    <property type="match status" value="1"/>
</dbReference>
<dbReference type="GO" id="GO:0032545">
    <property type="term" value="C:CURI complex"/>
    <property type="evidence" value="ECO:0007669"/>
    <property type="project" value="TreeGrafter"/>
</dbReference>
<dbReference type="STRING" id="135208.A0A4Y9ZUE7"/>
<accession>A0A4Y9ZUE7</accession>
<comment type="caution">
    <text evidence="4">The sequence shown here is derived from an EMBL/GenBank/DDBJ whole genome shotgun (WGS) entry which is preliminary data.</text>
</comment>
<keyword evidence="1" id="KW-0539">Nucleus</keyword>
<keyword evidence="1" id="KW-0690">Ribosome biogenesis</keyword>
<feature type="domain" description="Nrap protein" evidence="3">
    <location>
        <begin position="166"/>
        <end position="308"/>
    </location>
</feature>
<dbReference type="GO" id="GO:0006364">
    <property type="term" value="P:rRNA processing"/>
    <property type="evidence" value="ECO:0007669"/>
    <property type="project" value="UniProtKB-KW"/>
</dbReference>
<feature type="domain" description="Nrap protein" evidence="2">
    <location>
        <begin position="4"/>
        <end position="162"/>
    </location>
</feature>
<dbReference type="OrthoDB" id="10251401at2759"/>
<evidence type="ECO:0000259" key="3">
    <source>
        <dbReference type="Pfam" id="PF17407"/>
    </source>
</evidence>
<evidence type="ECO:0000313" key="5">
    <source>
        <dbReference type="Proteomes" id="UP000298061"/>
    </source>
</evidence>
<evidence type="ECO:0000259" key="2">
    <source>
        <dbReference type="Pfam" id="PF17406"/>
    </source>
</evidence>
<organism evidence="4 5">
    <name type="scientific">Hericium alpestre</name>
    <dbReference type="NCBI Taxonomy" id="135208"/>
    <lineage>
        <taxon>Eukaryota</taxon>
        <taxon>Fungi</taxon>
        <taxon>Dikarya</taxon>
        <taxon>Basidiomycota</taxon>
        <taxon>Agaricomycotina</taxon>
        <taxon>Agaricomycetes</taxon>
        <taxon>Russulales</taxon>
        <taxon>Hericiaceae</taxon>
        <taxon>Hericium</taxon>
    </lineage>
</organism>
<dbReference type="InterPro" id="IPR005554">
    <property type="entry name" value="NOL6/Upt22"/>
</dbReference>
<comment type="subcellular location">
    <subcellularLocation>
        <location evidence="1">Nucleus</location>
        <location evidence="1">Nucleolus</location>
    </subcellularLocation>
</comment>
<dbReference type="Pfam" id="PF17406">
    <property type="entry name" value="Nrap_D5"/>
    <property type="match status" value="1"/>
</dbReference>
<evidence type="ECO:0000256" key="1">
    <source>
        <dbReference type="RuleBase" id="RU364032"/>
    </source>
</evidence>
<dbReference type="GO" id="GO:0003723">
    <property type="term" value="F:RNA binding"/>
    <property type="evidence" value="ECO:0007669"/>
    <property type="project" value="UniProtKB-KW"/>
</dbReference>
<protein>
    <recommendedName>
        <fullName evidence="1">U3 small nucleolar RNA-associated protein 22</fullName>
    </recommendedName>
</protein>
<dbReference type="Pfam" id="PF17407">
    <property type="entry name" value="Nrap_D6"/>
    <property type="match status" value="1"/>
</dbReference>
<dbReference type="PANTHER" id="PTHR17972">
    <property type="entry name" value="NUCLEOLAR RNA-ASSOCIATED PROTEIN"/>
    <property type="match status" value="1"/>
</dbReference>
<evidence type="ECO:0000313" key="4">
    <source>
        <dbReference type="EMBL" id="TFY77118.1"/>
    </source>
</evidence>